<feature type="domain" description="Metallo-beta-lactamase" evidence="2">
    <location>
        <begin position="40"/>
        <end position="235"/>
    </location>
</feature>
<feature type="transmembrane region" description="Helical" evidence="1">
    <location>
        <begin position="6"/>
        <end position="24"/>
    </location>
</feature>
<dbReference type="InterPro" id="IPR035681">
    <property type="entry name" value="ComA-like_MBL"/>
</dbReference>
<dbReference type="SUPFAM" id="SSF56281">
    <property type="entry name" value="Metallo-hydrolase/oxidoreductase"/>
    <property type="match status" value="1"/>
</dbReference>
<dbReference type="InterPro" id="IPR052159">
    <property type="entry name" value="Competence_DNA_uptake"/>
</dbReference>
<gene>
    <name evidence="3" type="ORF">A3I18_02335</name>
</gene>
<protein>
    <recommendedName>
        <fullName evidence="2">Metallo-beta-lactamase domain-containing protein</fullName>
    </recommendedName>
</protein>
<dbReference type="PANTHER" id="PTHR30619">
    <property type="entry name" value="DNA INTERNALIZATION/COMPETENCE PROTEIN COMEC/REC2"/>
    <property type="match status" value="1"/>
</dbReference>
<dbReference type="Pfam" id="PF00753">
    <property type="entry name" value="Lactamase_B"/>
    <property type="match status" value="1"/>
</dbReference>
<reference evidence="3 4" key="1">
    <citation type="journal article" date="2016" name="Nat. Commun.">
        <title>Thousands of microbial genomes shed light on interconnected biogeochemical processes in an aquifer system.</title>
        <authorList>
            <person name="Anantharaman K."/>
            <person name="Brown C.T."/>
            <person name="Hug L.A."/>
            <person name="Sharon I."/>
            <person name="Castelle C.J."/>
            <person name="Probst A.J."/>
            <person name="Thomas B.C."/>
            <person name="Singh A."/>
            <person name="Wilkins M.J."/>
            <person name="Karaoz U."/>
            <person name="Brodie E.L."/>
            <person name="Williams K.H."/>
            <person name="Hubbard S.S."/>
            <person name="Banfield J.F."/>
        </authorList>
    </citation>
    <scope>NUCLEOTIDE SEQUENCE [LARGE SCALE GENOMIC DNA]</scope>
</reference>
<keyword evidence="1" id="KW-0472">Membrane</keyword>
<proteinExistence type="predicted"/>
<dbReference type="InterPro" id="IPR001279">
    <property type="entry name" value="Metallo-B-lactamas"/>
</dbReference>
<dbReference type="PANTHER" id="PTHR30619:SF1">
    <property type="entry name" value="RECOMBINATION PROTEIN 2"/>
    <property type="match status" value="1"/>
</dbReference>
<evidence type="ECO:0000313" key="4">
    <source>
        <dbReference type="Proteomes" id="UP000186545"/>
    </source>
</evidence>
<evidence type="ECO:0000313" key="3">
    <source>
        <dbReference type="EMBL" id="OGD69706.1"/>
    </source>
</evidence>
<dbReference type="SMART" id="SM00849">
    <property type="entry name" value="Lactamase_B"/>
    <property type="match status" value="1"/>
</dbReference>
<accession>A0A1F5ER35</accession>
<dbReference type="Proteomes" id="UP000186545">
    <property type="component" value="Unassembled WGS sequence"/>
</dbReference>
<dbReference type="AlphaFoldDB" id="A0A1F5ER35"/>
<evidence type="ECO:0000256" key="1">
    <source>
        <dbReference type="SAM" id="Phobius"/>
    </source>
</evidence>
<keyword evidence="1" id="KW-1133">Transmembrane helix</keyword>
<keyword evidence="1" id="KW-0812">Transmembrane</keyword>
<evidence type="ECO:0000259" key="2">
    <source>
        <dbReference type="SMART" id="SM00849"/>
    </source>
</evidence>
<name>A0A1F5ER35_9BACT</name>
<dbReference type="EMBL" id="MFAD01000039">
    <property type="protein sequence ID" value="OGD69706.1"/>
    <property type="molecule type" value="Genomic_DNA"/>
</dbReference>
<dbReference type="Gene3D" id="3.60.15.10">
    <property type="entry name" value="Ribonuclease Z/Hydroxyacylglutathione hydrolase-like"/>
    <property type="match status" value="1"/>
</dbReference>
<organism evidence="3 4">
    <name type="scientific">Candidatus Campbellbacteria bacterium RIFCSPLOWO2_02_FULL_35_11</name>
    <dbReference type="NCBI Taxonomy" id="1797581"/>
    <lineage>
        <taxon>Bacteria</taxon>
        <taxon>Candidatus Campbelliibacteriota</taxon>
    </lineage>
</organism>
<dbReference type="InterPro" id="IPR036866">
    <property type="entry name" value="RibonucZ/Hydroxyglut_hydro"/>
</dbReference>
<comment type="caution">
    <text evidence="3">The sequence shown here is derived from an EMBL/GenBank/DDBJ whole genome shotgun (WGS) entry which is preliminary data.</text>
</comment>
<sequence length="282" mass="31409">MKNLKGYFLLFLFCVNFVIWYAILKEEKDLLTVAFLDVGQGDSIFIEAPNGKQILIDGGSNQAVLRQLSKVIPFYDRSIDLVVLTHPDADHIGGLPSVLDNYDVDYVLESGVNSDSEVYSEFEKDIQEKNIKKVLARQGQVINLDKDLDLYVLFPISDVSGFETNTASVVLKLIYKEKSFLFTGDLPESVESYLAKSFGKQLDVDVFKLGHHGSKTSNSELFLGFVSPEYAIASVGKDNRYGHPHKEVLDLLDGFGIDLFRTDEDGTVIFESNGTNLLVGSE</sequence>
<dbReference type="CDD" id="cd07731">
    <property type="entry name" value="ComA-like_MBL-fold"/>
    <property type="match status" value="1"/>
</dbReference>